<dbReference type="EMBL" id="AUZX01015460">
    <property type="protein sequence ID" value="EQD28947.1"/>
    <property type="molecule type" value="Genomic_DNA"/>
</dbReference>
<proteinExistence type="predicted"/>
<organism evidence="1">
    <name type="scientific">mine drainage metagenome</name>
    <dbReference type="NCBI Taxonomy" id="410659"/>
    <lineage>
        <taxon>unclassified sequences</taxon>
        <taxon>metagenomes</taxon>
        <taxon>ecological metagenomes</taxon>
    </lineage>
</organism>
<dbReference type="Gene3D" id="3.20.20.60">
    <property type="entry name" value="Phosphoenolpyruvate-binding domains"/>
    <property type="match status" value="1"/>
</dbReference>
<reference evidence="1" key="1">
    <citation type="submission" date="2013-08" db="EMBL/GenBank/DDBJ databases">
        <authorList>
            <person name="Mendez C."/>
            <person name="Richter M."/>
            <person name="Ferrer M."/>
            <person name="Sanchez J."/>
        </authorList>
    </citation>
    <scope>NUCLEOTIDE SEQUENCE</scope>
</reference>
<gene>
    <name evidence="1" type="ORF">B1A_20931</name>
</gene>
<dbReference type="GO" id="GO:0016829">
    <property type="term" value="F:lyase activity"/>
    <property type="evidence" value="ECO:0007669"/>
    <property type="project" value="UniProtKB-KW"/>
</dbReference>
<dbReference type="PANTHER" id="PTHR42905:SF5">
    <property type="entry name" value="CARBOXYVINYL-CARBOXYPHOSPHONATE PHOSPHORYLMUTASE, CHLOROPLASTIC"/>
    <property type="match status" value="1"/>
</dbReference>
<dbReference type="AlphaFoldDB" id="T0YAW5"/>
<dbReference type="SUPFAM" id="SSF51621">
    <property type="entry name" value="Phosphoenolpyruvate/pyruvate domain"/>
    <property type="match status" value="1"/>
</dbReference>
<evidence type="ECO:0000313" key="1">
    <source>
        <dbReference type="EMBL" id="EQD28947.1"/>
    </source>
</evidence>
<protein>
    <submittedName>
        <fullName evidence="1">2-methylisocitrate lyase</fullName>
    </submittedName>
</protein>
<accession>T0YAW5</accession>
<dbReference type="InterPro" id="IPR015813">
    <property type="entry name" value="Pyrv/PenolPyrv_kinase-like_dom"/>
</dbReference>
<dbReference type="InterPro" id="IPR040442">
    <property type="entry name" value="Pyrv_kinase-like_dom_sf"/>
</dbReference>
<keyword evidence="1" id="KW-0456">Lyase</keyword>
<name>T0YAW5_9ZZZZ</name>
<comment type="caution">
    <text evidence="1">The sequence shown here is derived from an EMBL/GenBank/DDBJ whole genome shotgun (WGS) entry which is preliminary data.</text>
</comment>
<sequence length="84" mass="9937">MTEFGKSPLLSFQELRALGYSIMIYPLTAFRAMMKNLNEIYSELLTKGTQRNFIDKLMTRQDFYELIGYDDYTQEDKKAYLKGE</sequence>
<reference evidence="1" key="2">
    <citation type="journal article" date="2014" name="ISME J.">
        <title>Microbial stratification in low pH oxic and suboxic macroscopic growths along an acid mine drainage.</title>
        <authorList>
            <person name="Mendez-Garcia C."/>
            <person name="Mesa V."/>
            <person name="Sprenger R.R."/>
            <person name="Richter M."/>
            <person name="Diez M.S."/>
            <person name="Solano J."/>
            <person name="Bargiela R."/>
            <person name="Golyshina O.V."/>
            <person name="Manteca A."/>
            <person name="Ramos J.L."/>
            <person name="Gallego J.R."/>
            <person name="Llorente I."/>
            <person name="Martins Dos Santos V.A."/>
            <person name="Jensen O.N."/>
            <person name="Pelaez A.I."/>
            <person name="Sanchez J."/>
            <person name="Ferrer M."/>
        </authorList>
    </citation>
    <scope>NUCLEOTIDE SEQUENCE</scope>
</reference>
<dbReference type="PANTHER" id="PTHR42905">
    <property type="entry name" value="PHOSPHOENOLPYRUVATE CARBOXYLASE"/>
    <property type="match status" value="1"/>
</dbReference>